<dbReference type="EMBL" id="JALJOU010000041">
    <property type="protein sequence ID" value="KAK9832480.1"/>
    <property type="molecule type" value="Genomic_DNA"/>
</dbReference>
<dbReference type="InterPro" id="IPR011992">
    <property type="entry name" value="EF-hand-dom_pair"/>
</dbReference>
<keyword evidence="5" id="KW-1185">Reference proteome</keyword>
<dbReference type="InterPro" id="IPR011047">
    <property type="entry name" value="Quinoprotein_ADH-like_sf"/>
</dbReference>
<dbReference type="InterPro" id="IPR000300">
    <property type="entry name" value="IPPc"/>
</dbReference>
<dbReference type="InterPro" id="IPR000261">
    <property type="entry name" value="EH_dom"/>
</dbReference>
<dbReference type="GO" id="GO:0046856">
    <property type="term" value="P:phosphatidylinositol dephosphorylation"/>
    <property type="evidence" value="ECO:0007669"/>
    <property type="project" value="InterPro"/>
</dbReference>
<evidence type="ECO:0000256" key="1">
    <source>
        <dbReference type="ARBA" id="ARBA00010768"/>
    </source>
</evidence>
<dbReference type="InterPro" id="IPR046985">
    <property type="entry name" value="IP5"/>
</dbReference>
<comment type="caution">
    <text evidence="4">The sequence shown here is derived from an EMBL/GenBank/DDBJ whole genome shotgun (WGS) entry which is preliminary data.</text>
</comment>
<sequence>MDADGTDGTAAAFLDLVPAELAERRRLPARLRPGPTLGPSLVPGGSGPLQAGTATWESPAARFGSGGASAAPLRPAVDGVPDATVDTWFAEADWDGDGRLAGAEAKAFFWRTGLPAESLRKIWNQVKATLPGAGDGLDRVQFASGALCACHPAAAGGGGLLFAGPSTRGGLLHWDNVEGDPSRPCDSGSAGADDMDRPKQLWPCNEDVDAAPAAEAHGSAVAFLIAPVTGQVVWSCSTRSLLLWCARSGAYLGALLRDRDTDALFSDLEMPPAAAVPPAVAEREERKHFVDAGKGLEVENSGFVLAAPPPNARGAIDAEQEVWAAQSDKKTSEFLATLAAHGGKAIGSAGKAAKFLGKLGQKLARNVYNEAGEIAQGHLRNAVEFREGDVEEERPRTQNAGEKPGALTSIASSPDGRVWAGFKHGRLEVYTSVGRLFWKKDCGVRVSSLMAVGARMWAGLHDGRIRVWEAAPGLPPLMLGDWQAHGMGVIGLALAGTRVVSLGADGSIKAWAATTPCEQDADARSAYDAEAGNLVMRETLEVLCLTWNVNESKPEVGKTLFQRLADMASGAAAVVVALQEIEMGGGSVAMAAAKDVLMNRQQERGNANAKAWQAAVQTALGGEAVWPRIGLRQLSGMLIMVFARAHLQMFIGEVATASVATGVLGVGGNKGAVAISFSLYRRSVACVCSHFAAHQGAVEARNANYAAVGQGMRDAEMVIWLGDFNYRIETTFEDAKERARRRMLADLLALDQLKREKDAGRIFRNFNEAPITFLPTYKFDKGSKNPCEYDTSEKRRVPAWTDRIFFRGSRAPAEDVDSPLGSPVQRRPGSPLRAALATSRAQTDAVGVQAIAYDACMDVLGSDHKPVWAVLAVDIPVTQQELRRRLCSELLQRCVAAHVPPRPRLELSNKTINLRQVRRDRDTLRIRNTGDGAAVWMLRSHGVTGQDASLQGLPDWLAVCPAGGVLVSQATVEVSLAVALSDTVFSARMLATTLVLTAARELDMCCAPAQEQRLQVVCHMAGSQEALAL</sequence>
<proteinExistence type="inferred from homology"/>
<evidence type="ECO:0000256" key="2">
    <source>
        <dbReference type="SAM" id="MobiDB-lite"/>
    </source>
</evidence>
<dbReference type="AlphaFoldDB" id="A0AAW1RFN8"/>
<dbReference type="Proteomes" id="UP001445335">
    <property type="component" value="Unassembled WGS sequence"/>
</dbReference>
<organism evidence="4 5">
    <name type="scientific">Elliptochloris bilobata</name>
    <dbReference type="NCBI Taxonomy" id="381761"/>
    <lineage>
        <taxon>Eukaryota</taxon>
        <taxon>Viridiplantae</taxon>
        <taxon>Chlorophyta</taxon>
        <taxon>core chlorophytes</taxon>
        <taxon>Trebouxiophyceae</taxon>
        <taxon>Trebouxiophyceae incertae sedis</taxon>
        <taxon>Elliptochloris clade</taxon>
        <taxon>Elliptochloris</taxon>
    </lineage>
</organism>
<gene>
    <name evidence="4" type="ORF">WJX81_000147</name>
</gene>
<dbReference type="PROSITE" id="PS50031">
    <property type="entry name" value="EH"/>
    <property type="match status" value="1"/>
</dbReference>
<dbReference type="SUPFAM" id="SSF56219">
    <property type="entry name" value="DNase I-like"/>
    <property type="match status" value="1"/>
</dbReference>
<evidence type="ECO:0000313" key="4">
    <source>
        <dbReference type="EMBL" id="KAK9832480.1"/>
    </source>
</evidence>
<feature type="compositionally biased region" description="Basic and acidic residues" evidence="2">
    <location>
        <begin position="386"/>
        <end position="396"/>
    </location>
</feature>
<dbReference type="Gene3D" id="2.60.40.10">
    <property type="entry name" value="Immunoglobulins"/>
    <property type="match status" value="1"/>
</dbReference>
<reference evidence="4 5" key="1">
    <citation type="journal article" date="2024" name="Nat. Commun.">
        <title>Phylogenomics reveals the evolutionary origins of lichenization in chlorophyte algae.</title>
        <authorList>
            <person name="Puginier C."/>
            <person name="Libourel C."/>
            <person name="Otte J."/>
            <person name="Skaloud P."/>
            <person name="Haon M."/>
            <person name="Grisel S."/>
            <person name="Petersen M."/>
            <person name="Berrin J.G."/>
            <person name="Delaux P.M."/>
            <person name="Dal Grande F."/>
            <person name="Keller J."/>
        </authorList>
    </citation>
    <scope>NUCLEOTIDE SEQUENCE [LARGE SCALE GENOMIC DNA]</scope>
    <source>
        <strain evidence="4 5">SAG 245.80</strain>
    </source>
</reference>
<evidence type="ECO:0000259" key="3">
    <source>
        <dbReference type="PROSITE" id="PS50031"/>
    </source>
</evidence>
<feature type="domain" description="EH" evidence="3">
    <location>
        <begin position="81"/>
        <end position="124"/>
    </location>
</feature>
<dbReference type="Gene3D" id="2.130.10.10">
    <property type="entry name" value="YVTN repeat-like/Quinoprotein amine dehydrogenase"/>
    <property type="match status" value="1"/>
</dbReference>
<dbReference type="InterPro" id="IPR036691">
    <property type="entry name" value="Endo/exonu/phosph_ase_sf"/>
</dbReference>
<dbReference type="SMART" id="SM00128">
    <property type="entry name" value="IPPc"/>
    <property type="match status" value="1"/>
</dbReference>
<dbReference type="InterPro" id="IPR056454">
    <property type="entry name" value="Beta-prop_IP5PC_F"/>
</dbReference>
<dbReference type="SUPFAM" id="SSF50998">
    <property type="entry name" value="Quinoprotein alcohol dehydrogenase-like"/>
    <property type="match status" value="1"/>
</dbReference>
<accession>A0AAW1RFN8</accession>
<dbReference type="InterPro" id="IPR013783">
    <property type="entry name" value="Ig-like_fold"/>
</dbReference>
<feature type="region of interest" description="Disordered" evidence="2">
    <location>
        <begin position="386"/>
        <end position="408"/>
    </location>
</feature>
<dbReference type="PANTHER" id="PTHR11200:SF300">
    <property type="entry name" value="TYPE II INOSITOL 1,4,5-TRISPHOSPHATE 5-PHOSPHATASE"/>
    <property type="match status" value="1"/>
</dbReference>
<dbReference type="InterPro" id="IPR015943">
    <property type="entry name" value="WD40/YVTN_repeat-like_dom_sf"/>
</dbReference>
<dbReference type="Gene3D" id="3.60.10.10">
    <property type="entry name" value="Endonuclease/exonuclease/phosphatase"/>
    <property type="match status" value="1"/>
</dbReference>
<evidence type="ECO:0000313" key="5">
    <source>
        <dbReference type="Proteomes" id="UP001445335"/>
    </source>
</evidence>
<dbReference type="Pfam" id="PF22669">
    <property type="entry name" value="Exo_endo_phos2"/>
    <property type="match status" value="1"/>
</dbReference>
<comment type="similarity">
    <text evidence="1">Belongs to the inositol polyphosphate 5-phosphatase family.</text>
</comment>
<dbReference type="Pfam" id="PF23754">
    <property type="entry name" value="Beta-prop_IP5PC_F"/>
    <property type="match status" value="1"/>
</dbReference>
<dbReference type="Gene3D" id="1.10.238.10">
    <property type="entry name" value="EF-hand"/>
    <property type="match status" value="1"/>
</dbReference>
<name>A0AAW1RFN8_9CHLO</name>
<dbReference type="PANTHER" id="PTHR11200">
    <property type="entry name" value="INOSITOL 5-PHOSPHATASE"/>
    <property type="match status" value="1"/>
</dbReference>
<dbReference type="GO" id="GO:0004439">
    <property type="term" value="F:phosphatidylinositol-4,5-bisphosphate 5-phosphatase activity"/>
    <property type="evidence" value="ECO:0007669"/>
    <property type="project" value="TreeGrafter"/>
</dbReference>
<dbReference type="SUPFAM" id="SSF47473">
    <property type="entry name" value="EF-hand"/>
    <property type="match status" value="1"/>
</dbReference>
<protein>
    <recommendedName>
        <fullName evidence="3">EH domain-containing protein</fullName>
    </recommendedName>
</protein>